<name>A0AAE1LF79_9NEOP</name>
<comment type="caution">
    <text evidence="1">The sequence shown here is derived from an EMBL/GenBank/DDBJ whole genome shotgun (WGS) entry which is preliminary data.</text>
</comment>
<sequence>MAVIPKENRGSPYIHGLFWIEGAPDVSNLDSETEEYRQYVLGYYSKLVTAVNPMPHADSPNTHPCRVSYTAVQTFDEDLAQLLQKVQRHTQCRNETCFRL</sequence>
<organism evidence="1 2">
    <name type="scientific">Frankliniella fusca</name>
    <dbReference type="NCBI Taxonomy" id="407009"/>
    <lineage>
        <taxon>Eukaryota</taxon>
        <taxon>Metazoa</taxon>
        <taxon>Ecdysozoa</taxon>
        <taxon>Arthropoda</taxon>
        <taxon>Hexapoda</taxon>
        <taxon>Insecta</taxon>
        <taxon>Pterygota</taxon>
        <taxon>Neoptera</taxon>
        <taxon>Paraneoptera</taxon>
        <taxon>Thysanoptera</taxon>
        <taxon>Terebrantia</taxon>
        <taxon>Thripoidea</taxon>
        <taxon>Thripidae</taxon>
        <taxon>Frankliniella</taxon>
    </lineage>
</organism>
<accession>A0AAE1LF79</accession>
<evidence type="ECO:0000313" key="1">
    <source>
        <dbReference type="EMBL" id="KAK3916504.1"/>
    </source>
</evidence>
<dbReference type="EMBL" id="JAHWGI010000537">
    <property type="protein sequence ID" value="KAK3916504.1"/>
    <property type="molecule type" value="Genomic_DNA"/>
</dbReference>
<gene>
    <name evidence="1" type="ORF">KUF71_006275</name>
</gene>
<reference evidence="1" key="2">
    <citation type="journal article" date="2023" name="BMC Genomics">
        <title>Pest status, molecular evolution, and epigenetic factors derived from the genome assembly of Frankliniella fusca, a thysanopteran phytovirus vector.</title>
        <authorList>
            <person name="Catto M.A."/>
            <person name="Labadie P.E."/>
            <person name="Jacobson A.L."/>
            <person name="Kennedy G.G."/>
            <person name="Srinivasan R."/>
            <person name="Hunt B.G."/>
        </authorList>
    </citation>
    <scope>NUCLEOTIDE SEQUENCE</scope>
    <source>
        <strain evidence="1">PL_HMW_Pooled</strain>
    </source>
</reference>
<dbReference type="Proteomes" id="UP001219518">
    <property type="component" value="Unassembled WGS sequence"/>
</dbReference>
<dbReference type="AlphaFoldDB" id="A0AAE1LF79"/>
<evidence type="ECO:0000313" key="2">
    <source>
        <dbReference type="Proteomes" id="UP001219518"/>
    </source>
</evidence>
<reference evidence="1" key="1">
    <citation type="submission" date="2021-07" db="EMBL/GenBank/DDBJ databases">
        <authorList>
            <person name="Catto M.A."/>
            <person name="Jacobson A."/>
            <person name="Kennedy G."/>
            <person name="Labadie P."/>
            <person name="Hunt B.G."/>
            <person name="Srinivasan R."/>
        </authorList>
    </citation>
    <scope>NUCLEOTIDE SEQUENCE</scope>
    <source>
        <strain evidence="1">PL_HMW_Pooled</strain>
        <tissue evidence="1">Head</tissue>
    </source>
</reference>
<protein>
    <submittedName>
        <fullName evidence="1">Carbohydrate sulfotransferase 12</fullName>
    </submittedName>
</protein>
<keyword evidence="2" id="KW-1185">Reference proteome</keyword>
<proteinExistence type="predicted"/>